<dbReference type="AlphaFoldDB" id="T1D7C6"/>
<comment type="caution">
    <text evidence="2">The sequence shown here is derived from an EMBL/GenBank/DDBJ whole genome shotgun (WGS) entry which is preliminary data.</text>
</comment>
<evidence type="ECO:0000259" key="1">
    <source>
        <dbReference type="Pfam" id="PF13701"/>
    </source>
</evidence>
<name>T1D7C6_9ZZZZ</name>
<reference evidence="2" key="1">
    <citation type="submission" date="2013-08" db="EMBL/GenBank/DDBJ databases">
        <authorList>
            <person name="Mendez C."/>
            <person name="Richter M."/>
            <person name="Ferrer M."/>
            <person name="Sanchez J."/>
        </authorList>
    </citation>
    <scope>NUCLEOTIDE SEQUENCE</scope>
</reference>
<proteinExistence type="predicted"/>
<feature type="domain" description="Transposase DDE" evidence="1">
    <location>
        <begin position="7"/>
        <end position="125"/>
    </location>
</feature>
<dbReference type="EMBL" id="AUZX01002213">
    <property type="protein sequence ID" value="EQD77344.1"/>
    <property type="molecule type" value="Genomic_DNA"/>
</dbReference>
<accession>T1D7C6</accession>
<reference evidence="2" key="2">
    <citation type="journal article" date="2014" name="ISME J.">
        <title>Microbial stratification in low pH oxic and suboxic macroscopic growths along an acid mine drainage.</title>
        <authorList>
            <person name="Mendez-Garcia C."/>
            <person name="Mesa V."/>
            <person name="Sprenger R.R."/>
            <person name="Richter M."/>
            <person name="Diez M.S."/>
            <person name="Solano J."/>
            <person name="Bargiela R."/>
            <person name="Golyshina O.V."/>
            <person name="Manteca A."/>
            <person name="Ramos J.L."/>
            <person name="Gallego J.R."/>
            <person name="Llorente I."/>
            <person name="Martins Dos Santos V.A."/>
            <person name="Jensen O.N."/>
            <person name="Pelaez A.I."/>
            <person name="Sanchez J."/>
            <person name="Ferrer M."/>
        </authorList>
    </citation>
    <scope>NUCLEOTIDE SEQUENCE</scope>
</reference>
<dbReference type="Pfam" id="PF13701">
    <property type="entry name" value="DDE_Tnp_1_4"/>
    <property type="match status" value="1"/>
</dbReference>
<evidence type="ECO:0000313" key="2">
    <source>
        <dbReference type="EMBL" id="EQD77344.1"/>
    </source>
</evidence>
<dbReference type="InterPro" id="IPR025668">
    <property type="entry name" value="Tnp_DDE_dom"/>
</dbReference>
<dbReference type="InterPro" id="IPR012337">
    <property type="entry name" value="RNaseH-like_sf"/>
</dbReference>
<protein>
    <submittedName>
        <fullName evidence="2">Transposase IS4 family protein</fullName>
    </submittedName>
</protein>
<feature type="non-terminal residue" evidence="2">
    <location>
        <position position="1"/>
    </location>
</feature>
<organism evidence="2">
    <name type="scientific">mine drainage metagenome</name>
    <dbReference type="NCBI Taxonomy" id="410659"/>
    <lineage>
        <taxon>unclassified sequences</taxon>
        <taxon>metagenomes</taxon>
        <taxon>ecological metagenomes</taxon>
    </lineage>
</organism>
<sequence length="130" mass="14849">LDLPTAEVIELYKHHGTHEQFHSEFKSDLDLERLPSGKFDTNDAIVHLASFAYNCLRLLGQLGLTGEISPIRHPAKRRRLKTVLQEIMYRAARMIEHARKIILDFGRGVAMHANIFMKLQALLKKAVSYG</sequence>
<gene>
    <name evidence="2" type="ORF">B1A_03007</name>
</gene>
<dbReference type="SUPFAM" id="SSF53098">
    <property type="entry name" value="Ribonuclease H-like"/>
    <property type="match status" value="1"/>
</dbReference>